<dbReference type="SUPFAM" id="SSF52540">
    <property type="entry name" value="P-loop containing nucleoside triphosphate hydrolases"/>
    <property type="match status" value="1"/>
</dbReference>
<dbReference type="PANTHER" id="PTHR37807:SF3">
    <property type="entry name" value="OS07G0160300 PROTEIN"/>
    <property type="match status" value="1"/>
</dbReference>
<evidence type="ECO:0000313" key="1">
    <source>
        <dbReference type="EMBL" id="PJJ61580.1"/>
    </source>
</evidence>
<dbReference type="PANTHER" id="PTHR37807">
    <property type="entry name" value="OS07G0160300 PROTEIN"/>
    <property type="match status" value="1"/>
</dbReference>
<dbReference type="Gene3D" id="3.40.50.300">
    <property type="entry name" value="P-loop containing nucleotide triphosphate hydrolases"/>
    <property type="match status" value="1"/>
</dbReference>
<keyword evidence="2" id="KW-1185">Reference proteome</keyword>
<gene>
    <name evidence="1" type="ORF">CLV54_2526</name>
</gene>
<dbReference type="Proteomes" id="UP000230161">
    <property type="component" value="Unassembled WGS sequence"/>
</dbReference>
<organism evidence="1 2">
    <name type="scientific">Compostimonas suwonensis</name>
    <dbReference type="NCBI Taxonomy" id="1048394"/>
    <lineage>
        <taxon>Bacteria</taxon>
        <taxon>Bacillati</taxon>
        <taxon>Actinomycetota</taxon>
        <taxon>Actinomycetes</taxon>
        <taxon>Micrococcales</taxon>
        <taxon>Microbacteriaceae</taxon>
        <taxon>Compostimonas</taxon>
    </lineage>
</organism>
<dbReference type="InterPro" id="IPR027417">
    <property type="entry name" value="P-loop_NTPase"/>
</dbReference>
<dbReference type="AlphaFoldDB" id="A0A2M9BUH3"/>
<reference evidence="1 2" key="1">
    <citation type="submission" date="2017-11" db="EMBL/GenBank/DDBJ databases">
        <title>Genomic Encyclopedia of Archaeal and Bacterial Type Strains, Phase II (KMG-II): From Individual Species to Whole Genera.</title>
        <authorList>
            <person name="Goeker M."/>
        </authorList>
    </citation>
    <scope>NUCLEOTIDE SEQUENCE [LARGE SCALE GENOMIC DNA]</scope>
    <source>
        <strain evidence="1 2">DSM 25625</strain>
    </source>
</reference>
<dbReference type="EMBL" id="PGFB01000004">
    <property type="protein sequence ID" value="PJJ61580.1"/>
    <property type="molecule type" value="Genomic_DNA"/>
</dbReference>
<evidence type="ECO:0000313" key="2">
    <source>
        <dbReference type="Proteomes" id="UP000230161"/>
    </source>
</evidence>
<sequence length="185" mass="19919">MTERQFGDLRVPVLIVMAGLPGSGKSTLAEILAGRLGAPTVSVDPIESAILRAGIEADQPTGLAAYLVAETIAESVLTSGRTVIVDAVNAVEPARLQWTALAERAGVKLRVLEIVCSDPMIHRERLDKRVRNLPHLEEASWRAVEQSLEDYEEWTGASAAMPRVTIDTVRPLGQNVEAALAFIEG</sequence>
<name>A0A2M9BUH3_9MICO</name>
<dbReference type="GO" id="GO:0016301">
    <property type="term" value="F:kinase activity"/>
    <property type="evidence" value="ECO:0007669"/>
    <property type="project" value="UniProtKB-KW"/>
</dbReference>
<comment type="caution">
    <text evidence="1">The sequence shown here is derived from an EMBL/GenBank/DDBJ whole genome shotgun (WGS) entry which is preliminary data.</text>
</comment>
<keyword evidence="1" id="KW-0418">Kinase</keyword>
<protein>
    <submittedName>
        <fullName evidence="1">Putative kinase</fullName>
    </submittedName>
</protein>
<keyword evidence="1" id="KW-0808">Transferase</keyword>
<dbReference type="RefSeq" id="WP_245861687.1">
    <property type="nucleotide sequence ID" value="NZ_PGFB01000004.1"/>
</dbReference>
<accession>A0A2M9BUH3</accession>
<proteinExistence type="predicted"/>
<dbReference type="Pfam" id="PF13671">
    <property type="entry name" value="AAA_33"/>
    <property type="match status" value="1"/>
</dbReference>